<dbReference type="eggNOG" id="COG3090">
    <property type="taxonomic scope" value="Bacteria"/>
</dbReference>
<dbReference type="OrthoDB" id="7854755at2"/>
<dbReference type="PANTHER" id="PTHR35011">
    <property type="entry name" value="2,3-DIKETO-L-GULONATE TRAP TRANSPORTER SMALL PERMEASE PROTEIN YIAM"/>
    <property type="match status" value="1"/>
</dbReference>
<comment type="subcellular location">
    <subcellularLocation>
        <location evidence="1 9">Cell inner membrane</location>
        <topology evidence="1 9">Multi-pass membrane protein</topology>
    </subcellularLocation>
</comment>
<evidence type="ECO:0000256" key="9">
    <source>
        <dbReference type="RuleBase" id="RU369079"/>
    </source>
</evidence>
<feature type="domain" description="Tripartite ATP-independent periplasmic transporters DctQ component" evidence="10">
    <location>
        <begin position="26"/>
        <end position="152"/>
    </location>
</feature>
<comment type="similarity">
    <text evidence="8 9">Belongs to the TRAP transporter small permease family.</text>
</comment>
<dbReference type="GO" id="GO:0015740">
    <property type="term" value="P:C4-dicarboxylate transport"/>
    <property type="evidence" value="ECO:0007669"/>
    <property type="project" value="TreeGrafter"/>
</dbReference>
<evidence type="ECO:0000256" key="1">
    <source>
        <dbReference type="ARBA" id="ARBA00004429"/>
    </source>
</evidence>
<sequence length="168" mass="17729">MARQGVDLLVTLSAWVGGLGLAAGLGVVLYDVIARAFGHPLSGSPDIVQMCFVVIVFGCVPLCERTAGNVRLDLLETLFPPALNRVFDLIATALGAALFVLIGWKCWEAAQISRMLNLGTNVLRIPKAPFQIAITLASGIVALSMVLHLIEIALGRAQSPAAQQEPAT</sequence>
<evidence type="ECO:0000256" key="6">
    <source>
        <dbReference type="ARBA" id="ARBA00022989"/>
    </source>
</evidence>
<keyword evidence="7 9" id="KW-0472">Membrane</keyword>
<dbReference type="InterPro" id="IPR055348">
    <property type="entry name" value="DctQ"/>
</dbReference>
<keyword evidence="6 9" id="KW-1133">Transmembrane helix</keyword>
<accession>A0A1U9Z9K0</accession>
<proteinExistence type="inferred from homology"/>
<organism evidence="11 12">
    <name type="scientific">Martelella mediterranea DSM 17316</name>
    <dbReference type="NCBI Taxonomy" id="1122214"/>
    <lineage>
        <taxon>Bacteria</taxon>
        <taxon>Pseudomonadati</taxon>
        <taxon>Pseudomonadota</taxon>
        <taxon>Alphaproteobacteria</taxon>
        <taxon>Hyphomicrobiales</taxon>
        <taxon>Aurantimonadaceae</taxon>
        <taxon>Martelella</taxon>
    </lineage>
</organism>
<name>A0A1U9Z9K0_9HYPH</name>
<keyword evidence="11" id="KW-0614">Plasmid</keyword>
<keyword evidence="3" id="KW-1003">Cell membrane</keyword>
<dbReference type="GO" id="GO:0005886">
    <property type="term" value="C:plasma membrane"/>
    <property type="evidence" value="ECO:0007669"/>
    <property type="project" value="UniProtKB-SubCell"/>
</dbReference>
<feature type="transmembrane region" description="Helical" evidence="9">
    <location>
        <begin position="12"/>
        <end position="34"/>
    </location>
</feature>
<evidence type="ECO:0000313" key="11">
    <source>
        <dbReference type="EMBL" id="AQZ54377.1"/>
    </source>
</evidence>
<dbReference type="KEGG" id="mmed:Mame_05085"/>
<dbReference type="AlphaFoldDB" id="A0A1U9Z9K0"/>
<dbReference type="Pfam" id="PF04290">
    <property type="entry name" value="DctQ"/>
    <property type="match status" value="1"/>
</dbReference>
<evidence type="ECO:0000313" key="12">
    <source>
        <dbReference type="Proteomes" id="UP000191135"/>
    </source>
</evidence>
<evidence type="ECO:0000256" key="3">
    <source>
        <dbReference type="ARBA" id="ARBA00022475"/>
    </source>
</evidence>
<evidence type="ECO:0000256" key="5">
    <source>
        <dbReference type="ARBA" id="ARBA00022692"/>
    </source>
</evidence>
<reference evidence="11 12" key="1">
    <citation type="submission" date="2017-03" db="EMBL/GenBank/DDBJ databases">
        <title>Foreign affairs: Plasmid Transfer between Roseobacters and Rhizobia.</title>
        <authorList>
            <person name="Bartling P."/>
            <person name="Bunk B."/>
            <person name="Overmann J."/>
            <person name="Brinkmann H."/>
            <person name="Petersen J."/>
        </authorList>
    </citation>
    <scope>NUCLEOTIDE SEQUENCE [LARGE SCALE GENOMIC DNA]</scope>
    <source>
        <strain evidence="11 12">MACL11</strain>
        <plasmid evidence="12">Plasmid pmm259</plasmid>
    </source>
</reference>
<dbReference type="PANTHER" id="PTHR35011:SF10">
    <property type="entry name" value="TRAP TRANSPORTER SMALL PERMEASE PROTEIN"/>
    <property type="match status" value="1"/>
</dbReference>
<keyword evidence="5 9" id="KW-0812">Transmembrane</keyword>
<gene>
    <name evidence="11" type="ORF">Mame_05085</name>
</gene>
<comment type="caution">
    <text evidence="9">Lacks conserved residue(s) required for the propagation of feature annotation.</text>
</comment>
<comment type="subunit">
    <text evidence="9">The complex comprises the extracytoplasmic solute receptor protein and the two transmembrane proteins.</text>
</comment>
<keyword evidence="2 9" id="KW-0813">Transport</keyword>
<evidence type="ECO:0000256" key="8">
    <source>
        <dbReference type="ARBA" id="ARBA00038436"/>
    </source>
</evidence>
<dbReference type="GO" id="GO:0022857">
    <property type="term" value="F:transmembrane transporter activity"/>
    <property type="evidence" value="ECO:0007669"/>
    <property type="project" value="UniProtKB-UniRule"/>
</dbReference>
<dbReference type="RefSeq" id="WP_018065863.1">
    <property type="nucleotide sequence ID" value="NZ_AQWH01000017.1"/>
</dbReference>
<dbReference type="Proteomes" id="UP000191135">
    <property type="component" value="Plasmid pMM259"/>
</dbReference>
<feature type="transmembrane region" description="Helical" evidence="9">
    <location>
        <begin position="87"/>
        <end position="107"/>
    </location>
</feature>
<dbReference type="EMBL" id="CP020332">
    <property type="protein sequence ID" value="AQZ54377.1"/>
    <property type="molecule type" value="Genomic_DNA"/>
</dbReference>
<comment type="function">
    <text evidence="9">Part of the tripartite ATP-independent periplasmic (TRAP) transport system.</text>
</comment>
<keyword evidence="4 9" id="KW-0997">Cell inner membrane</keyword>
<evidence type="ECO:0000256" key="2">
    <source>
        <dbReference type="ARBA" id="ARBA00022448"/>
    </source>
</evidence>
<feature type="transmembrane region" description="Helical" evidence="9">
    <location>
        <begin position="128"/>
        <end position="150"/>
    </location>
</feature>
<protein>
    <recommendedName>
        <fullName evidence="9">TRAP transporter small permease protein</fullName>
    </recommendedName>
</protein>
<geneLocation type="plasmid" evidence="12">
    <name>pmm259</name>
</geneLocation>
<evidence type="ECO:0000256" key="7">
    <source>
        <dbReference type="ARBA" id="ARBA00023136"/>
    </source>
</evidence>
<dbReference type="InterPro" id="IPR007387">
    <property type="entry name" value="TRAP_DctQ"/>
</dbReference>
<evidence type="ECO:0000256" key="4">
    <source>
        <dbReference type="ARBA" id="ARBA00022519"/>
    </source>
</evidence>
<evidence type="ECO:0000259" key="10">
    <source>
        <dbReference type="Pfam" id="PF04290"/>
    </source>
</evidence>
<keyword evidence="12" id="KW-1185">Reference proteome</keyword>